<keyword evidence="3 5" id="KW-1133">Transmembrane helix</keyword>
<feature type="transmembrane region" description="Helical" evidence="5">
    <location>
        <begin position="118"/>
        <end position="136"/>
    </location>
</feature>
<gene>
    <name evidence="6" type="ORF">BKA67DRAFT_313763</name>
</gene>
<feature type="transmembrane region" description="Helical" evidence="5">
    <location>
        <begin position="156"/>
        <end position="179"/>
    </location>
</feature>
<dbReference type="GeneID" id="70125057"/>
<sequence>MAAPEKFVFYNYTPSMAAAVIFIIVFALSALYHIWLLVKNRVWYFIPFVIGCLFECVGYIGRAMSNAESPNYTKNPYIIQSVLLLLGPTLYAASIYMILGRLVVLLEADNYSMIRPKWLTKVFVLGDVLSFFAQGGGGGMLTTAKTQDDVRRGENIILGGLGIQILFFGFFVVVTAVFHRRIRNDPTPKSVRILAPWRKLLYTLYGTSMLIMIRSIYRVAEYAEGSGGELQSKEFWLYIFDALPMVFVALAFNWMHPSKVISRQTTLETSSSYAMEDGLESSRSARNNEYK</sequence>
<keyword evidence="7" id="KW-1185">Reference proteome</keyword>
<reference evidence="6" key="1">
    <citation type="journal article" date="2021" name="Nat. Commun.">
        <title>Genetic determinants of endophytism in the Arabidopsis root mycobiome.</title>
        <authorList>
            <person name="Mesny F."/>
            <person name="Miyauchi S."/>
            <person name="Thiergart T."/>
            <person name="Pickel B."/>
            <person name="Atanasova L."/>
            <person name="Karlsson M."/>
            <person name="Huettel B."/>
            <person name="Barry K.W."/>
            <person name="Haridas S."/>
            <person name="Chen C."/>
            <person name="Bauer D."/>
            <person name="Andreopoulos W."/>
            <person name="Pangilinan J."/>
            <person name="LaButti K."/>
            <person name="Riley R."/>
            <person name="Lipzen A."/>
            <person name="Clum A."/>
            <person name="Drula E."/>
            <person name="Henrissat B."/>
            <person name="Kohler A."/>
            <person name="Grigoriev I.V."/>
            <person name="Martin F.M."/>
            <person name="Hacquard S."/>
        </authorList>
    </citation>
    <scope>NUCLEOTIDE SEQUENCE</scope>
    <source>
        <strain evidence="6">MPI-SDFR-AT-0073</strain>
    </source>
</reference>
<name>A0A9P8UJM4_9PEZI</name>
<evidence type="ECO:0000256" key="2">
    <source>
        <dbReference type="ARBA" id="ARBA00022692"/>
    </source>
</evidence>
<feature type="transmembrane region" description="Helical" evidence="5">
    <location>
        <begin position="12"/>
        <end position="35"/>
    </location>
</feature>
<evidence type="ECO:0000256" key="5">
    <source>
        <dbReference type="SAM" id="Phobius"/>
    </source>
</evidence>
<evidence type="ECO:0000256" key="3">
    <source>
        <dbReference type="ARBA" id="ARBA00022989"/>
    </source>
</evidence>
<keyword evidence="2 5" id="KW-0812">Transmembrane</keyword>
<feature type="transmembrane region" description="Helical" evidence="5">
    <location>
        <begin position="235"/>
        <end position="255"/>
    </location>
</feature>
<keyword evidence="4 5" id="KW-0472">Membrane</keyword>
<dbReference type="GO" id="GO:0016020">
    <property type="term" value="C:membrane"/>
    <property type="evidence" value="ECO:0007669"/>
    <property type="project" value="UniProtKB-SubCell"/>
</dbReference>
<evidence type="ECO:0000313" key="7">
    <source>
        <dbReference type="Proteomes" id="UP000758603"/>
    </source>
</evidence>
<dbReference type="PANTHER" id="PTHR31465:SF35">
    <property type="entry name" value="RTA1 DOMAIN PROTEIN-RELATED"/>
    <property type="match status" value="1"/>
</dbReference>
<dbReference type="PANTHER" id="PTHR31465">
    <property type="entry name" value="PROTEIN RTA1-RELATED"/>
    <property type="match status" value="1"/>
</dbReference>
<dbReference type="Pfam" id="PF04479">
    <property type="entry name" value="RTA1"/>
    <property type="match status" value="1"/>
</dbReference>
<evidence type="ECO:0000256" key="4">
    <source>
        <dbReference type="ARBA" id="ARBA00023136"/>
    </source>
</evidence>
<dbReference type="InterPro" id="IPR007568">
    <property type="entry name" value="RTA1"/>
</dbReference>
<proteinExistence type="predicted"/>
<dbReference type="OrthoDB" id="3358017at2759"/>
<protein>
    <submittedName>
        <fullName evidence="6">RTA1 like protein-domain-containing protein</fullName>
    </submittedName>
</protein>
<comment type="subcellular location">
    <subcellularLocation>
        <location evidence="1">Membrane</location>
        <topology evidence="1">Multi-pass membrane protein</topology>
    </subcellularLocation>
</comment>
<dbReference type="AlphaFoldDB" id="A0A9P8UJM4"/>
<feature type="transmembrane region" description="Helical" evidence="5">
    <location>
        <begin position="42"/>
        <end position="61"/>
    </location>
</feature>
<accession>A0A9P8UJM4</accession>
<dbReference type="RefSeq" id="XP_045957593.1">
    <property type="nucleotide sequence ID" value="XM_046096164.1"/>
</dbReference>
<dbReference type="Proteomes" id="UP000758603">
    <property type="component" value="Unassembled WGS sequence"/>
</dbReference>
<organism evidence="6 7">
    <name type="scientific">Truncatella angustata</name>
    <dbReference type="NCBI Taxonomy" id="152316"/>
    <lineage>
        <taxon>Eukaryota</taxon>
        <taxon>Fungi</taxon>
        <taxon>Dikarya</taxon>
        <taxon>Ascomycota</taxon>
        <taxon>Pezizomycotina</taxon>
        <taxon>Sordariomycetes</taxon>
        <taxon>Xylariomycetidae</taxon>
        <taxon>Amphisphaeriales</taxon>
        <taxon>Sporocadaceae</taxon>
        <taxon>Truncatella</taxon>
    </lineage>
</organism>
<evidence type="ECO:0000313" key="6">
    <source>
        <dbReference type="EMBL" id="KAH6653316.1"/>
    </source>
</evidence>
<feature type="transmembrane region" description="Helical" evidence="5">
    <location>
        <begin position="81"/>
        <end position="106"/>
    </location>
</feature>
<dbReference type="EMBL" id="JAGPXC010000005">
    <property type="protein sequence ID" value="KAH6653316.1"/>
    <property type="molecule type" value="Genomic_DNA"/>
</dbReference>
<comment type="caution">
    <text evidence="6">The sequence shown here is derived from an EMBL/GenBank/DDBJ whole genome shotgun (WGS) entry which is preliminary data.</text>
</comment>
<evidence type="ECO:0000256" key="1">
    <source>
        <dbReference type="ARBA" id="ARBA00004141"/>
    </source>
</evidence>
<feature type="transmembrane region" description="Helical" evidence="5">
    <location>
        <begin position="200"/>
        <end position="220"/>
    </location>
</feature>